<feature type="compositionally biased region" description="Basic and acidic residues" evidence="4">
    <location>
        <begin position="256"/>
        <end position="268"/>
    </location>
</feature>
<keyword evidence="3" id="KW-0539">Nucleus</keyword>
<feature type="compositionally biased region" description="Acidic residues" evidence="4">
    <location>
        <begin position="212"/>
        <end position="228"/>
    </location>
</feature>
<gene>
    <name evidence="5" type="ORF">X798_06889</name>
</gene>
<dbReference type="PANTHER" id="PTHR14396:SF10">
    <property type="entry name" value="CLASPIN"/>
    <property type="match status" value="1"/>
</dbReference>
<feature type="compositionally biased region" description="Acidic residues" evidence="4">
    <location>
        <begin position="269"/>
        <end position="283"/>
    </location>
</feature>
<evidence type="ECO:0000256" key="2">
    <source>
        <dbReference type="ARBA" id="ARBA00022553"/>
    </source>
</evidence>
<dbReference type="GO" id="GO:0007095">
    <property type="term" value="P:mitotic G2 DNA damage checkpoint signaling"/>
    <property type="evidence" value="ECO:0007669"/>
    <property type="project" value="TreeGrafter"/>
</dbReference>
<feature type="region of interest" description="Disordered" evidence="4">
    <location>
        <begin position="363"/>
        <end position="405"/>
    </location>
</feature>
<protein>
    <submittedName>
        <fullName evidence="5">Uncharacterized protein</fullName>
    </submittedName>
</protein>
<sequence length="647" mass="75227">QNDENLLSSQLPSQRRVFNRFSPESLRCQPKLTRRNSIDLSINEEKSNSDDEWFTQRFKSNRRKEPKNSQISHRVTRTDVQKCLRKRLAEMRRRDQQKRKAMYDADNGIVDDKSDIRRLMNDEENKTSKCNFGEKSLENNAVLKEKDVKPKYDLMTHKADGSNDDDRETFIRENEENIFDEDLRKDVLQTRTKTYESLTEHKDHESCYLSDNEADSSDLSDENTDSEEDNRSSSSLMDRLLDDVAANCSGIFDYSEDSKSDEHNKISIDDNDDGDRDDKDEDELIRRYRKPRKRRLLFTPDDSDEDKENEEKDALKSIKNVHNLEADDRNDIETGIVSNQKKTNSADDVNALINESDEFNVNNQDSFLFSDEDDGREGNVIEPIDEANDENEQVEGMEEADSSDDELKIFRKLERTQKAKKKLILKSEYIDEEASLSGDDVGSDENDDEDQLDVYEAEEGDNDELPDDETIREQLHKQWLKQQQDEEDRKLLYWKDQLLIDGDLTEETDRTFRFKLRVTENENANEKMDDVAVDAENEVDDDEICKRRREISKWKIETKKVELHGESTLLKKTNPLLKAASKIIDKGNLNGNSQSDEQADTLVCKNSLLYHRKSLSQVLNQTKITLYTKFAETSSAHANGHIKEQNA</sequence>
<proteinExistence type="predicted"/>
<accession>A0A238BNA4</accession>
<comment type="subcellular location">
    <subcellularLocation>
        <location evidence="1">Nucleus</location>
    </subcellularLocation>
</comment>
<evidence type="ECO:0000313" key="6">
    <source>
        <dbReference type="Proteomes" id="UP000242913"/>
    </source>
</evidence>
<dbReference type="Proteomes" id="UP000242913">
    <property type="component" value="Unassembled WGS sequence"/>
</dbReference>
<dbReference type="AlphaFoldDB" id="A0A238BNA4"/>
<feature type="region of interest" description="Disordered" evidence="4">
    <location>
        <begin position="253"/>
        <end position="283"/>
    </location>
</feature>
<feature type="compositionally biased region" description="Acidic residues" evidence="4">
    <location>
        <begin position="383"/>
        <end position="404"/>
    </location>
</feature>
<dbReference type="GO" id="GO:0010997">
    <property type="term" value="F:anaphase-promoting complex binding"/>
    <property type="evidence" value="ECO:0007669"/>
    <property type="project" value="TreeGrafter"/>
</dbReference>
<dbReference type="OrthoDB" id="5859781at2759"/>
<evidence type="ECO:0000313" key="5">
    <source>
        <dbReference type="EMBL" id="OZC06130.1"/>
    </source>
</evidence>
<feature type="region of interest" description="Disordered" evidence="4">
    <location>
        <begin position="198"/>
        <end position="236"/>
    </location>
</feature>
<evidence type="ECO:0000256" key="4">
    <source>
        <dbReference type="SAM" id="MobiDB-lite"/>
    </source>
</evidence>
<dbReference type="GO" id="GO:0005634">
    <property type="term" value="C:nucleus"/>
    <property type="evidence" value="ECO:0007669"/>
    <property type="project" value="UniProtKB-SubCell"/>
</dbReference>
<feature type="non-terminal residue" evidence="5">
    <location>
        <position position="1"/>
    </location>
</feature>
<keyword evidence="6" id="KW-1185">Reference proteome</keyword>
<dbReference type="InterPro" id="IPR024146">
    <property type="entry name" value="Claspin"/>
</dbReference>
<reference evidence="5 6" key="1">
    <citation type="submission" date="2015-12" db="EMBL/GenBank/DDBJ databases">
        <title>Draft genome of the nematode, Onchocerca flexuosa.</title>
        <authorList>
            <person name="Mitreva M."/>
        </authorList>
    </citation>
    <scope>NUCLEOTIDE SEQUENCE [LARGE SCALE GENOMIC DNA]</scope>
    <source>
        <strain evidence="5">Red Deer</strain>
    </source>
</reference>
<evidence type="ECO:0000256" key="3">
    <source>
        <dbReference type="ARBA" id="ARBA00023242"/>
    </source>
</evidence>
<name>A0A238BNA4_9BILA</name>
<dbReference type="GO" id="GO:0033314">
    <property type="term" value="P:mitotic DNA replication checkpoint signaling"/>
    <property type="evidence" value="ECO:0007669"/>
    <property type="project" value="TreeGrafter"/>
</dbReference>
<evidence type="ECO:0000256" key="1">
    <source>
        <dbReference type="ARBA" id="ARBA00004123"/>
    </source>
</evidence>
<dbReference type="PANTHER" id="PTHR14396">
    <property type="entry name" value="CLASPIN"/>
    <property type="match status" value="1"/>
</dbReference>
<dbReference type="EMBL" id="KZ270210">
    <property type="protein sequence ID" value="OZC06130.1"/>
    <property type="molecule type" value="Genomic_DNA"/>
</dbReference>
<keyword evidence="2" id="KW-0597">Phosphoprotein</keyword>
<organism evidence="5 6">
    <name type="scientific">Onchocerca flexuosa</name>
    <dbReference type="NCBI Taxonomy" id="387005"/>
    <lineage>
        <taxon>Eukaryota</taxon>
        <taxon>Metazoa</taxon>
        <taxon>Ecdysozoa</taxon>
        <taxon>Nematoda</taxon>
        <taxon>Chromadorea</taxon>
        <taxon>Rhabditida</taxon>
        <taxon>Spirurina</taxon>
        <taxon>Spiruromorpha</taxon>
        <taxon>Filarioidea</taxon>
        <taxon>Onchocercidae</taxon>
        <taxon>Onchocerca</taxon>
    </lineage>
</organism>